<feature type="compositionally biased region" description="Basic and acidic residues" evidence="1">
    <location>
        <begin position="324"/>
        <end position="335"/>
    </location>
</feature>
<feature type="region of interest" description="Disordered" evidence="1">
    <location>
        <begin position="301"/>
        <end position="358"/>
    </location>
</feature>
<evidence type="ECO:0000313" key="2">
    <source>
        <dbReference type="EMBL" id="CEM49729.1"/>
    </source>
</evidence>
<accession>A0A0G4HYW0</accession>
<evidence type="ECO:0000256" key="1">
    <source>
        <dbReference type="SAM" id="MobiDB-lite"/>
    </source>
</evidence>
<feature type="compositionally biased region" description="Polar residues" evidence="1">
    <location>
        <begin position="339"/>
        <end position="348"/>
    </location>
</feature>
<gene>
    <name evidence="2" type="ORF">Cvel_9579</name>
</gene>
<dbReference type="VEuPathDB" id="CryptoDB:Cvel_9579"/>
<reference evidence="2" key="1">
    <citation type="submission" date="2014-11" db="EMBL/GenBank/DDBJ databases">
        <authorList>
            <person name="Otto D Thomas"/>
            <person name="Naeem Raeece"/>
        </authorList>
    </citation>
    <scope>NUCLEOTIDE SEQUENCE</scope>
</reference>
<feature type="region of interest" description="Disordered" evidence="1">
    <location>
        <begin position="132"/>
        <end position="156"/>
    </location>
</feature>
<dbReference type="EMBL" id="CDMZ01004431">
    <property type="protein sequence ID" value="CEM49729.1"/>
    <property type="molecule type" value="Genomic_DNA"/>
</dbReference>
<protein>
    <submittedName>
        <fullName evidence="2">Uncharacterized protein</fullName>
    </submittedName>
</protein>
<feature type="compositionally biased region" description="Basic and acidic residues" evidence="1">
    <location>
        <begin position="147"/>
        <end position="156"/>
    </location>
</feature>
<name>A0A0G4HYW0_9ALVE</name>
<feature type="region of interest" description="Disordered" evidence="1">
    <location>
        <begin position="234"/>
        <end position="268"/>
    </location>
</feature>
<dbReference type="AlphaFoldDB" id="A0A0G4HYW0"/>
<feature type="compositionally biased region" description="Basic and acidic residues" evidence="1">
    <location>
        <begin position="240"/>
        <end position="249"/>
    </location>
</feature>
<feature type="region of interest" description="Disordered" evidence="1">
    <location>
        <begin position="49"/>
        <end position="79"/>
    </location>
</feature>
<organism evidence="2">
    <name type="scientific">Chromera velia CCMP2878</name>
    <dbReference type="NCBI Taxonomy" id="1169474"/>
    <lineage>
        <taxon>Eukaryota</taxon>
        <taxon>Sar</taxon>
        <taxon>Alveolata</taxon>
        <taxon>Colpodellida</taxon>
        <taxon>Chromeraceae</taxon>
        <taxon>Chromera</taxon>
    </lineage>
</organism>
<proteinExistence type="predicted"/>
<sequence length="557" mass="61924">MGGRLRSHLQLFLLFPLSRPHSPPLVASTAFPLTGSSIEQPLSRSHAVVASDLSSSRVGGSRQRQERKGKSPSGKLEQLKVPDDPREIQAVKESTLPQLLTAGECHSALSKAKCFDCGCWIAVEEVDAHADICPGPSESPEAETDDQTVRPSERASQEVFLPFPKSPSTVHCKPSSTVYQKEKEDILHAALGKDSRPVLQPSQVTNASVRKTFSVERCRLDEKAPQTVVRSAAQASESMKQAHRERLEPVNRPVHQTDPLPPPPPAAASSIVYSKLEAFTQQSLESLSSAWRYIVGGRGGEEEKVSSSLGGVQTGRGADTGEQGGKKEESVEKSARPLQPSTVTASSPRRQRQCADEPHVHHRVQTVCQQVFSRGGLRGHILDFALNIRNCDPLVVRLCQEGHAPPNFFCPDVVSVPLSEDRFYGWMYEYGKSLKHVDCTRQRQGWACRLEEGRCVLLRPKHMMQAMEDSEECNPSSLRENRGDLAVRNRALLERNGKWPSRFDSVFDLFPNGQLHKIARNAAKVKRSRLMPFLDRDIDRFLSDDPGTSWLYDYIYP</sequence>